<keyword evidence="6 8" id="KW-0503">Monooxygenase</keyword>
<dbReference type="PANTHER" id="PTHR24291:SF50">
    <property type="entry name" value="BIFUNCTIONAL ALBAFLAVENONE MONOOXYGENASE_TERPENE SYNTHASE"/>
    <property type="match status" value="1"/>
</dbReference>
<dbReference type="Gene3D" id="1.10.630.10">
    <property type="entry name" value="Cytochrome P450"/>
    <property type="match status" value="1"/>
</dbReference>
<dbReference type="GO" id="GO:0004497">
    <property type="term" value="F:monooxygenase activity"/>
    <property type="evidence" value="ECO:0007669"/>
    <property type="project" value="UniProtKB-KW"/>
</dbReference>
<dbReference type="Proteomes" id="UP000297549">
    <property type="component" value="Unassembled WGS sequence"/>
</dbReference>
<comment type="similarity">
    <text evidence="1 8">Belongs to the cytochrome P450 family.</text>
</comment>
<keyword evidence="4 8" id="KW-0560">Oxidoreductase</keyword>
<dbReference type="GO" id="GO:0020037">
    <property type="term" value="F:heme binding"/>
    <property type="evidence" value="ECO:0007669"/>
    <property type="project" value="InterPro"/>
</dbReference>
<dbReference type="AlphaFoldDB" id="A0A4Z0Q7A1"/>
<dbReference type="InterPro" id="IPR001128">
    <property type="entry name" value="Cyt_P450"/>
</dbReference>
<keyword evidence="2 7" id="KW-0349">Heme</keyword>
<evidence type="ECO:0000256" key="6">
    <source>
        <dbReference type="ARBA" id="ARBA00023033"/>
    </source>
</evidence>
<dbReference type="PROSITE" id="PS00086">
    <property type="entry name" value="CYTOCHROME_P450"/>
    <property type="match status" value="1"/>
</dbReference>
<gene>
    <name evidence="9" type="ORF">E5K00_08945</name>
</gene>
<evidence type="ECO:0000256" key="7">
    <source>
        <dbReference type="PIRSR" id="PIRSR602401-1"/>
    </source>
</evidence>
<sequence>MDGAGAAVPPGGLLLAVTWCSAESTMASSASPAAPAGVRLPRVPRWQSLLRSFALAKDPLPILDNTLARFGDSVHLFIGGVQPSVLTRDPGLINHILQKNHRNYRKSKFTQGFARYIGHGLLTNDGPDWLRQRRLIQPGFHRQRVAGLAGLMQQIIAETLAPLRARAAAEGGAVEVATHELMTELTFRIIARSVFSTNFGAAELDHVARLITEIQAFYVRTIRQPYLNPWFRLRGQFRYHDQLTRELRAVLSGYIARRRAANAAPGSAPPDDLLQMLLDVRYEDTGQPMTDEQVLDEALILLIAGHETSANALTWLLYLLARHPAEAEAIRAETAAVLAARPPGQGEALFAFEELPRLPRALYAVQEAMRLYPPAWMVDRVALADDEYQGLRIPKGTLFSLYIYGLHHAPGHWPQPAEFRPSRFAPTAEPLVPGAYLPFGGGPRLCIGMQFALTEMQLVTLELLRHFTVEPVAGRPPVPTLPLITLRPKGDFGVRLRLTPALSRGEGA</sequence>
<evidence type="ECO:0000313" key="9">
    <source>
        <dbReference type="EMBL" id="TGE25299.1"/>
    </source>
</evidence>
<dbReference type="SUPFAM" id="SSF48264">
    <property type="entry name" value="Cytochrome P450"/>
    <property type="match status" value="1"/>
</dbReference>
<dbReference type="OrthoDB" id="9764248at2"/>
<dbReference type="PANTHER" id="PTHR24291">
    <property type="entry name" value="CYTOCHROME P450 FAMILY 4"/>
    <property type="match status" value="1"/>
</dbReference>
<feature type="binding site" description="axial binding residue" evidence="7">
    <location>
        <position position="446"/>
    </location>
    <ligand>
        <name>heme</name>
        <dbReference type="ChEBI" id="CHEBI:30413"/>
    </ligand>
    <ligandPart>
        <name>Fe</name>
        <dbReference type="ChEBI" id="CHEBI:18248"/>
    </ligandPart>
</feature>
<dbReference type="GO" id="GO:0016705">
    <property type="term" value="F:oxidoreductase activity, acting on paired donors, with incorporation or reduction of molecular oxygen"/>
    <property type="evidence" value="ECO:0007669"/>
    <property type="project" value="InterPro"/>
</dbReference>
<evidence type="ECO:0000256" key="8">
    <source>
        <dbReference type="RuleBase" id="RU000461"/>
    </source>
</evidence>
<name>A0A4Z0Q7A1_9BACT</name>
<dbReference type="InterPro" id="IPR050196">
    <property type="entry name" value="Cytochrome_P450_Monoox"/>
</dbReference>
<dbReference type="PRINTS" id="PR00463">
    <property type="entry name" value="EP450I"/>
</dbReference>
<evidence type="ECO:0000256" key="4">
    <source>
        <dbReference type="ARBA" id="ARBA00023002"/>
    </source>
</evidence>
<protein>
    <submittedName>
        <fullName evidence="9">Cytochrome P450</fullName>
    </submittedName>
</protein>
<evidence type="ECO:0000256" key="3">
    <source>
        <dbReference type="ARBA" id="ARBA00022723"/>
    </source>
</evidence>
<dbReference type="Pfam" id="PF00067">
    <property type="entry name" value="p450"/>
    <property type="match status" value="1"/>
</dbReference>
<keyword evidence="3 7" id="KW-0479">Metal-binding</keyword>
<keyword evidence="5 7" id="KW-0408">Iron</keyword>
<dbReference type="GO" id="GO:0005506">
    <property type="term" value="F:iron ion binding"/>
    <property type="evidence" value="ECO:0007669"/>
    <property type="project" value="InterPro"/>
</dbReference>
<dbReference type="PRINTS" id="PR00385">
    <property type="entry name" value="P450"/>
</dbReference>
<evidence type="ECO:0000313" key="10">
    <source>
        <dbReference type="Proteomes" id="UP000297549"/>
    </source>
</evidence>
<comment type="cofactor">
    <cofactor evidence="7">
        <name>heme</name>
        <dbReference type="ChEBI" id="CHEBI:30413"/>
    </cofactor>
</comment>
<proteinExistence type="inferred from homology"/>
<organism evidence="9 10">
    <name type="scientific">Hymenobacter aquaticus</name>
    <dbReference type="NCBI Taxonomy" id="1867101"/>
    <lineage>
        <taxon>Bacteria</taxon>
        <taxon>Pseudomonadati</taxon>
        <taxon>Bacteroidota</taxon>
        <taxon>Cytophagia</taxon>
        <taxon>Cytophagales</taxon>
        <taxon>Hymenobacteraceae</taxon>
        <taxon>Hymenobacter</taxon>
    </lineage>
</organism>
<dbReference type="InterPro" id="IPR002401">
    <property type="entry name" value="Cyt_P450_E_grp-I"/>
</dbReference>
<keyword evidence="10" id="KW-1185">Reference proteome</keyword>
<evidence type="ECO:0000256" key="5">
    <source>
        <dbReference type="ARBA" id="ARBA00023004"/>
    </source>
</evidence>
<dbReference type="InterPro" id="IPR017972">
    <property type="entry name" value="Cyt_P450_CS"/>
</dbReference>
<dbReference type="InterPro" id="IPR036396">
    <property type="entry name" value="Cyt_P450_sf"/>
</dbReference>
<reference evidence="9 10" key="1">
    <citation type="submission" date="2019-04" db="EMBL/GenBank/DDBJ databases">
        <authorList>
            <person name="Feng G."/>
            <person name="Zhang J."/>
            <person name="Zhu H."/>
        </authorList>
    </citation>
    <scope>NUCLEOTIDE SEQUENCE [LARGE SCALE GENOMIC DNA]</scope>
    <source>
        <strain evidence="9 10">JCM 31653</strain>
    </source>
</reference>
<comment type="caution">
    <text evidence="9">The sequence shown here is derived from an EMBL/GenBank/DDBJ whole genome shotgun (WGS) entry which is preliminary data.</text>
</comment>
<evidence type="ECO:0000256" key="2">
    <source>
        <dbReference type="ARBA" id="ARBA00022617"/>
    </source>
</evidence>
<dbReference type="EMBL" id="SRLC01000001">
    <property type="protein sequence ID" value="TGE25299.1"/>
    <property type="molecule type" value="Genomic_DNA"/>
</dbReference>
<evidence type="ECO:0000256" key="1">
    <source>
        <dbReference type="ARBA" id="ARBA00010617"/>
    </source>
</evidence>
<accession>A0A4Z0Q7A1</accession>